<dbReference type="InParanoid" id="M7YCQ8"/>
<sequence>MLRLVHFSEQKYPFAKFFDGDIFRYSKQIRMIMEFLADLLKIVLPAGLVIYGMYLTIMSFMKKEREKMAVELKTANNQIITPLRIQAGERLCLLLERITPNNLVRRINNPEYSAREFYGQLLHEVREEFNHNLSQQVYFSDETWEGVRRAVESVVTIINTAMQDMPEEARGIELARRIFQISLDQKNDAIQMALKEVKSEIRVFF</sequence>
<proteinExistence type="predicted"/>
<dbReference type="AlphaFoldDB" id="M7YCQ8"/>
<dbReference type="EMBL" id="AMZY02000003">
    <property type="protein sequence ID" value="EMS34961.1"/>
    <property type="molecule type" value="Genomic_DNA"/>
</dbReference>
<dbReference type="STRING" id="1239962.C943_02852"/>
<feature type="transmembrane region" description="Helical" evidence="1">
    <location>
        <begin position="42"/>
        <end position="61"/>
    </location>
</feature>
<name>M7YCQ8_9BACT</name>
<gene>
    <name evidence="2" type="ORF">C943_02852</name>
</gene>
<keyword evidence="1" id="KW-1133">Transmembrane helix</keyword>
<evidence type="ECO:0000313" key="2">
    <source>
        <dbReference type="EMBL" id="EMS34961.1"/>
    </source>
</evidence>
<dbReference type="Pfam" id="PF25589">
    <property type="entry name" value="DUF7935"/>
    <property type="match status" value="1"/>
</dbReference>
<organism evidence="2 3">
    <name type="scientific">Mariniradius saccharolyticus AK6</name>
    <dbReference type="NCBI Taxonomy" id="1239962"/>
    <lineage>
        <taxon>Bacteria</taxon>
        <taxon>Pseudomonadati</taxon>
        <taxon>Bacteroidota</taxon>
        <taxon>Cytophagia</taxon>
        <taxon>Cytophagales</taxon>
        <taxon>Cyclobacteriaceae</taxon>
        <taxon>Mariniradius</taxon>
    </lineage>
</organism>
<keyword evidence="3" id="KW-1185">Reference proteome</keyword>
<dbReference type="InterPro" id="IPR057695">
    <property type="entry name" value="DUF7935"/>
</dbReference>
<evidence type="ECO:0000313" key="3">
    <source>
        <dbReference type="Proteomes" id="UP000010953"/>
    </source>
</evidence>
<reference evidence="2" key="1">
    <citation type="submission" date="2013-01" db="EMBL/GenBank/DDBJ databases">
        <title>Genome assembly of Mariniradius saccharolyticus AK6.</title>
        <authorList>
            <person name="Vaidya B."/>
            <person name="Khatri I."/>
            <person name="Tanuku N.R.S."/>
            <person name="Subramanian S."/>
            <person name="Pinnaka A."/>
        </authorList>
    </citation>
    <scope>NUCLEOTIDE SEQUENCE [LARGE SCALE GENOMIC DNA]</scope>
    <source>
        <strain evidence="2">AK6</strain>
    </source>
</reference>
<accession>M7YCQ8</accession>
<comment type="caution">
    <text evidence="2">The sequence shown here is derived from an EMBL/GenBank/DDBJ whole genome shotgun (WGS) entry which is preliminary data.</text>
</comment>
<dbReference type="eggNOG" id="ENOG502ZBUH">
    <property type="taxonomic scope" value="Bacteria"/>
</dbReference>
<protein>
    <submittedName>
        <fullName evidence="2">Uncharacterized protein</fullName>
    </submittedName>
</protein>
<dbReference type="Proteomes" id="UP000010953">
    <property type="component" value="Unassembled WGS sequence"/>
</dbReference>
<keyword evidence="1" id="KW-0812">Transmembrane</keyword>
<evidence type="ECO:0000256" key="1">
    <source>
        <dbReference type="SAM" id="Phobius"/>
    </source>
</evidence>
<keyword evidence="1" id="KW-0472">Membrane</keyword>